<reference evidence="2" key="1">
    <citation type="journal article" date="2014" name="Int. J. Syst. Evol. Microbiol.">
        <title>Complete genome sequence of Corynebacterium casei LMG S-19264T (=DSM 44701T), isolated from a smear-ripened cheese.</title>
        <authorList>
            <consortium name="US DOE Joint Genome Institute (JGI-PGF)"/>
            <person name="Walter F."/>
            <person name="Albersmeier A."/>
            <person name="Kalinowski J."/>
            <person name="Ruckert C."/>
        </authorList>
    </citation>
    <scope>NUCLEOTIDE SEQUENCE</scope>
    <source>
        <strain evidence="2">JCM 3091</strain>
    </source>
</reference>
<evidence type="ECO:0000313" key="3">
    <source>
        <dbReference type="Proteomes" id="UP000662200"/>
    </source>
</evidence>
<dbReference type="Pfam" id="PF01476">
    <property type="entry name" value="LysM"/>
    <property type="match status" value="1"/>
</dbReference>
<dbReference type="CDD" id="cd00118">
    <property type="entry name" value="LysM"/>
    <property type="match status" value="1"/>
</dbReference>
<feature type="domain" description="LysM" evidence="1">
    <location>
        <begin position="181"/>
        <end position="225"/>
    </location>
</feature>
<dbReference type="PROSITE" id="PS51782">
    <property type="entry name" value="LYSM"/>
    <property type="match status" value="1"/>
</dbReference>
<dbReference type="Gene3D" id="3.10.350.10">
    <property type="entry name" value="LysM domain"/>
    <property type="match status" value="1"/>
</dbReference>
<dbReference type="InterPro" id="IPR036779">
    <property type="entry name" value="LysM_dom_sf"/>
</dbReference>
<protein>
    <recommendedName>
        <fullName evidence="1">LysM domain-containing protein</fullName>
    </recommendedName>
</protein>
<comment type="caution">
    <text evidence="2">The sequence shown here is derived from an EMBL/GenBank/DDBJ whole genome shotgun (WGS) entry which is preliminary data.</text>
</comment>
<dbReference type="PANTHER" id="PTHR33734">
    <property type="entry name" value="LYSM DOMAIN-CONTAINING GPI-ANCHORED PROTEIN 2"/>
    <property type="match status" value="1"/>
</dbReference>
<gene>
    <name evidence="2" type="ORF">GCM10010124_02320</name>
</gene>
<dbReference type="RefSeq" id="WP_189112248.1">
    <property type="nucleotide sequence ID" value="NZ_BMQC01000001.1"/>
</dbReference>
<dbReference type="Proteomes" id="UP000662200">
    <property type="component" value="Unassembled WGS sequence"/>
</dbReference>
<name>A0A8J3FDL1_9ACTN</name>
<dbReference type="EMBL" id="BMQC01000001">
    <property type="protein sequence ID" value="GGK13268.1"/>
    <property type="molecule type" value="Genomic_DNA"/>
</dbReference>
<dbReference type="PANTHER" id="PTHR33734:SF22">
    <property type="entry name" value="MEMBRANE-BOUND LYTIC MUREIN TRANSGLYCOSYLASE D"/>
    <property type="match status" value="1"/>
</dbReference>
<dbReference type="InterPro" id="IPR018392">
    <property type="entry name" value="LysM"/>
</dbReference>
<dbReference type="AlphaFoldDB" id="A0A8J3FDL1"/>
<evidence type="ECO:0000313" key="2">
    <source>
        <dbReference type="EMBL" id="GGK13268.1"/>
    </source>
</evidence>
<dbReference type="SUPFAM" id="SSF54106">
    <property type="entry name" value="LysM domain"/>
    <property type="match status" value="1"/>
</dbReference>
<dbReference type="SMART" id="SM00257">
    <property type="entry name" value="LysM"/>
    <property type="match status" value="1"/>
</dbReference>
<reference evidence="2" key="2">
    <citation type="submission" date="2020-09" db="EMBL/GenBank/DDBJ databases">
        <authorList>
            <person name="Sun Q."/>
            <person name="Ohkuma M."/>
        </authorList>
    </citation>
    <scope>NUCLEOTIDE SEQUENCE</scope>
    <source>
        <strain evidence="2">JCM 3091</strain>
    </source>
</reference>
<proteinExistence type="predicted"/>
<organism evidence="2 3">
    <name type="scientific">Pilimelia terevasa</name>
    <dbReference type="NCBI Taxonomy" id="53372"/>
    <lineage>
        <taxon>Bacteria</taxon>
        <taxon>Bacillati</taxon>
        <taxon>Actinomycetota</taxon>
        <taxon>Actinomycetes</taxon>
        <taxon>Micromonosporales</taxon>
        <taxon>Micromonosporaceae</taxon>
        <taxon>Pilimelia</taxon>
    </lineage>
</organism>
<sequence>MAANPNPTRVTAPYWTILWEGARAKLGSDLRLGGIFANKAGYHGTRTGNHPANYSVTRAVDKRGPADKAAAIDWTFASAQRGDFAHIIKITKRILSAYDNPADPRIGAHNTAEIYGTTNGRTVTGRLHGRPASSDSSHLWHIHFALNRELVGDTFTCRAVLSVVCGQSLADWKAQNKPKPRTYTVKRGDTLSGIAERFHTTVTVLARLNRLSNPNKIYPGQVLRLP</sequence>
<evidence type="ECO:0000259" key="1">
    <source>
        <dbReference type="PROSITE" id="PS51782"/>
    </source>
</evidence>
<keyword evidence="3" id="KW-1185">Reference proteome</keyword>
<accession>A0A8J3FDL1</accession>